<keyword evidence="7 12" id="KW-1133">Transmembrane helix</keyword>
<evidence type="ECO:0000256" key="4">
    <source>
        <dbReference type="ARBA" id="ARBA00022448"/>
    </source>
</evidence>
<dbReference type="GO" id="GO:0016491">
    <property type="term" value="F:oxidoreductase activity"/>
    <property type="evidence" value="ECO:0007669"/>
    <property type="project" value="UniProtKB-KW"/>
</dbReference>
<accession>M1KFL8</accession>
<comment type="similarity">
    <text evidence="2 12">Belongs to the complex I subunit 3 family.</text>
</comment>
<organism evidence="13">
    <name type="scientific">Ministeria vibrans</name>
    <name type="common">Bacterivorous amoeba</name>
    <dbReference type="NCBI Taxonomy" id="134558"/>
    <lineage>
        <taxon>Eukaryota</taxon>
        <taxon>Filasterea</taxon>
        <taxon>Ministeria</taxon>
    </lineage>
</organism>
<evidence type="ECO:0000256" key="8">
    <source>
        <dbReference type="ARBA" id="ARBA00023027"/>
    </source>
</evidence>
<keyword evidence="13" id="KW-0560">Oxidoreductase</keyword>
<keyword evidence="9 12" id="KW-0830">Ubiquinone</keyword>
<dbReference type="FunFam" id="1.20.58.1610:FF:000004">
    <property type="entry name" value="NADH-quinone oxidoreductase subunit A"/>
    <property type="match status" value="1"/>
</dbReference>
<dbReference type="GO" id="GO:0030964">
    <property type="term" value="C:NADH dehydrogenase complex"/>
    <property type="evidence" value="ECO:0007669"/>
    <property type="project" value="TreeGrafter"/>
</dbReference>
<evidence type="ECO:0000256" key="3">
    <source>
        <dbReference type="ARBA" id="ARBA00021007"/>
    </source>
</evidence>
<comment type="subcellular location">
    <subcellularLocation>
        <location evidence="1">Membrane</location>
        <topology evidence="1">Multi-pass membrane protein</topology>
    </subcellularLocation>
    <subcellularLocation>
        <location evidence="12">Mitochondrion membrane</location>
        <topology evidence="12">Multi-pass membrane protein</topology>
    </subcellularLocation>
</comment>
<keyword evidence="6 12" id="KW-1278">Translocase</keyword>
<dbReference type="EC" id="7.1.1.2" evidence="12"/>
<dbReference type="InterPro" id="IPR000440">
    <property type="entry name" value="NADH_UbQ/plastoQ_OxRdtase_su3"/>
</dbReference>
<evidence type="ECO:0000256" key="9">
    <source>
        <dbReference type="ARBA" id="ARBA00023075"/>
    </source>
</evidence>
<evidence type="ECO:0000256" key="2">
    <source>
        <dbReference type="ARBA" id="ARBA00008472"/>
    </source>
</evidence>
<keyword evidence="5 12" id="KW-0812">Transmembrane</keyword>
<keyword evidence="10 12" id="KW-0472">Membrane</keyword>
<keyword evidence="4 12" id="KW-0813">Transport</keyword>
<dbReference type="GO" id="GO:0031966">
    <property type="term" value="C:mitochondrial membrane"/>
    <property type="evidence" value="ECO:0007669"/>
    <property type="project" value="UniProtKB-SubCell"/>
</dbReference>
<comment type="catalytic activity">
    <reaction evidence="11 12">
        <text>a ubiquinone + NADH + 5 H(+)(in) = a ubiquinol + NAD(+) + 4 H(+)(out)</text>
        <dbReference type="Rhea" id="RHEA:29091"/>
        <dbReference type="Rhea" id="RHEA-COMP:9565"/>
        <dbReference type="Rhea" id="RHEA-COMP:9566"/>
        <dbReference type="ChEBI" id="CHEBI:15378"/>
        <dbReference type="ChEBI" id="CHEBI:16389"/>
        <dbReference type="ChEBI" id="CHEBI:17976"/>
        <dbReference type="ChEBI" id="CHEBI:57540"/>
        <dbReference type="ChEBI" id="CHEBI:57945"/>
        <dbReference type="EC" id="7.1.1.2"/>
    </reaction>
</comment>
<reference evidence="13" key="1">
    <citation type="submission" date="2012-12" db="EMBL/GenBank/DDBJ databases">
        <authorList>
            <person name="Lang B.F."/>
        </authorList>
    </citation>
    <scope>NUCLEOTIDE SEQUENCE</scope>
    <source>
        <strain evidence="13">ATCC 50519</strain>
    </source>
</reference>
<feature type="transmembrane region" description="Helical" evidence="12">
    <location>
        <begin position="84"/>
        <end position="108"/>
    </location>
</feature>
<proteinExistence type="inferred from homology"/>
<name>M1KFL8_MINVI</name>
<dbReference type="Pfam" id="PF00507">
    <property type="entry name" value="Oxidored_q4"/>
    <property type="match status" value="1"/>
</dbReference>
<keyword evidence="12 13" id="KW-0496">Mitochondrion</keyword>
<protein>
    <recommendedName>
        <fullName evidence="3 12">NADH-ubiquinone oxidoreductase chain 3</fullName>
        <ecNumber evidence="12">7.1.1.2</ecNumber>
    </recommendedName>
</protein>
<evidence type="ECO:0000256" key="5">
    <source>
        <dbReference type="ARBA" id="ARBA00022692"/>
    </source>
</evidence>
<feature type="transmembrane region" description="Helical" evidence="12">
    <location>
        <begin position="60"/>
        <end position="78"/>
    </location>
</feature>
<evidence type="ECO:0000256" key="11">
    <source>
        <dbReference type="ARBA" id="ARBA00049551"/>
    </source>
</evidence>
<evidence type="ECO:0000256" key="12">
    <source>
        <dbReference type="RuleBase" id="RU003640"/>
    </source>
</evidence>
<dbReference type="InterPro" id="IPR038430">
    <property type="entry name" value="NDAH_ubi_oxred_su3_sf"/>
</dbReference>
<dbReference type="PANTHER" id="PTHR11058:SF9">
    <property type="entry name" value="NADH-UBIQUINONE OXIDOREDUCTASE CHAIN 3"/>
    <property type="match status" value="1"/>
</dbReference>
<dbReference type="PANTHER" id="PTHR11058">
    <property type="entry name" value="NADH-UBIQUINONE OXIDOREDUCTASE CHAIN 3"/>
    <property type="match status" value="1"/>
</dbReference>
<dbReference type="AlphaFoldDB" id="M1KFL8"/>
<geneLocation type="mitochondrion" evidence="13"/>
<evidence type="ECO:0000313" key="13">
    <source>
        <dbReference type="EMBL" id="AGE93705.1"/>
    </source>
</evidence>
<evidence type="ECO:0000256" key="7">
    <source>
        <dbReference type="ARBA" id="ARBA00022989"/>
    </source>
</evidence>
<feature type="transmembrane region" description="Helical" evidence="12">
    <location>
        <begin position="6"/>
        <end position="29"/>
    </location>
</feature>
<evidence type="ECO:0000256" key="10">
    <source>
        <dbReference type="ARBA" id="ARBA00023136"/>
    </source>
</evidence>
<sequence>MFIQYSHIWVTIIISCLLSSILMFASIIISLQNTHNSKITPYECGFEPFEDARQKFDIQFVLVAILFIIFDLEIVFLLPLTRFFAYIDLTSWFVISIFLLILVFGLIYEWNKGGLEWQ</sequence>
<evidence type="ECO:0000256" key="1">
    <source>
        <dbReference type="ARBA" id="ARBA00004141"/>
    </source>
</evidence>
<dbReference type="GO" id="GO:0008137">
    <property type="term" value="F:NADH dehydrogenase (ubiquinone) activity"/>
    <property type="evidence" value="ECO:0007669"/>
    <property type="project" value="UniProtKB-UniRule"/>
</dbReference>
<keyword evidence="12" id="KW-0249">Electron transport</keyword>
<keyword evidence="8 12" id="KW-0520">NAD</keyword>
<dbReference type="EMBL" id="KC573040">
    <property type="protein sequence ID" value="AGE93705.1"/>
    <property type="molecule type" value="Genomic_DNA"/>
</dbReference>
<gene>
    <name evidence="13" type="primary">nad3</name>
</gene>
<keyword evidence="12" id="KW-0679">Respiratory chain</keyword>
<evidence type="ECO:0000256" key="6">
    <source>
        <dbReference type="ARBA" id="ARBA00022967"/>
    </source>
</evidence>
<comment type="function">
    <text evidence="12">Core subunit of the mitochondrial membrane respiratory chain NADH dehydrogenase (Complex I) which catalyzes electron transfer from NADH through the respiratory chain, using ubiquinone as an electron acceptor. Essential for the catalytic activity of complex I.</text>
</comment>
<dbReference type="Gene3D" id="1.20.58.1610">
    <property type="entry name" value="NADH:ubiquinone/plastoquinone oxidoreductase, chain 3"/>
    <property type="match status" value="1"/>
</dbReference>